<evidence type="ECO:0000313" key="2">
    <source>
        <dbReference type="EMBL" id="PFH49907.1"/>
    </source>
</evidence>
<gene>
    <name evidence="2" type="ORF">AMATHDRAFT_86130</name>
</gene>
<keyword evidence="3" id="KW-1185">Reference proteome</keyword>
<evidence type="ECO:0000256" key="1">
    <source>
        <dbReference type="SAM" id="MobiDB-lite"/>
    </source>
</evidence>
<dbReference type="EMBL" id="KZ302016">
    <property type="protein sequence ID" value="PFH49907.1"/>
    <property type="molecule type" value="Genomic_DNA"/>
</dbReference>
<accession>A0A2A9NNQ9</accession>
<dbReference type="AlphaFoldDB" id="A0A2A9NNQ9"/>
<dbReference type="OrthoDB" id="2570975at2759"/>
<evidence type="ECO:0008006" key="4">
    <source>
        <dbReference type="Google" id="ProtNLM"/>
    </source>
</evidence>
<name>A0A2A9NNQ9_9AGAR</name>
<dbReference type="Proteomes" id="UP000242287">
    <property type="component" value="Unassembled WGS sequence"/>
</dbReference>
<sequence length="257" mass="27834">MLGKQHRMAIQIRTPLGNNSSIVNGARAPSGVSSTRPRLPRTLPRPALREIDMSVVERAYPDLKGLAPQYIRDKLPLAAPQMLEALRSIHACVPNSSLPQELEVEMTSESELVRASAPTHMLAVYSPSVAGKTKVVLYPSHQLVLNAHCSHLPALPAPPTLATSATSLRLPVVPLRLPAPEAFPLLHSYLYTKRADILLTALAPVNESDGVSLSRAATLIRGIWQDTCALGVVDTALFNTLDSAWARIMSAIERIQN</sequence>
<reference evidence="2 3" key="1">
    <citation type="submission" date="2014-02" db="EMBL/GenBank/DDBJ databases">
        <title>Transposable element dynamics among asymbiotic and ectomycorrhizal Amanita fungi.</title>
        <authorList>
            <consortium name="DOE Joint Genome Institute"/>
            <person name="Hess J."/>
            <person name="Skrede I."/>
            <person name="Wolfe B."/>
            <person name="LaButti K."/>
            <person name="Ohm R.A."/>
            <person name="Grigoriev I.V."/>
            <person name="Pringle A."/>
        </authorList>
    </citation>
    <scope>NUCLEOTIDE SEQUENCE [LARGE SCALE GENOMIC DNA]</scope>
    <source>
        <strain evidence="2 3">SKay4041</strain>
    </source>
</reference>
<feature type="region of interest" description="Disordered" evidence="1">
    <location>
        <begin position="20"/>
        <end position="40"/>
    </location>
</feature>
<protein>
    <recommendedName>
        <fullName evidence="4">Clp1-like protein</fullName>
    </recommendedName>
</protein>
<evidence type="ECO:0000313" key="3">
    <source>
        <dbReference type="Proteomes" id="UP000242287"/>
    </source>
</evidence>
<proteinExistence type="predicted"/>
<organism evidence="2 3">
    <name type="scientific">Amanita thiersii Skay4041</name>
    <dbReference type="NCBI Taxonomy" id="703135"/>
    <lineage>
        <taxon>Eukaryota</taxon>
        <taxon>Fungi</taxon>
        <taxon>Dikarya</taxon>
        <taxon>Basidiomycota</taxon>
        <taxon>Agaricomycotina</taxon>
        <taxon>Agaricomycetes</taxon>
        <taxon>Agaricomycetidae</taxon>
        <taxon>Agaricales</taxon>
        <taxon>Pluteineae</taxon>
        <taxon>Amanitaceae</taxon>
        <taxon>Amanita</taxon>
    </lineage>
</organism>